<gene>
    <name evidence="6" type="ORF">LTSEALA_0022</name>
</gene>
<keyword evidence="3" id="KW-0238">DNA-binding</keyword>
<dbReference type="AlphaFoldDB" id="G5LIG3"/>
<dbReference type="GO" id="GO:0003700">
    <property type="term" value="F:DNA-binding transcription factor activity"/>
    <property type="evidence" value="ECO:0007669"/>
    <property type="project" value="InterPro"/>
</dbReference>
<dbReference type="PATRIC" id="fig|913241.3.peg.19"/>
<comment type="similarity">
    <text evidence="1">Belongs to the LysR transcriptional regulatory family.</text>
</comment>
<organism evidence="6 7">
    <name type="scientific">Salmonella enterica subsp. enterica serovar Alachua str. R6-377</name>
    <dbReference type="NCBI Taxonomy" id="913241"/>
    <lineage>
        <taxon>Bacteria</taxon>
        <taxon>Pseudomonadati</taxon>
        <taxon>Pseudomonadota</taxon>
        <taxon>Gammaproteobacteria</taxon>
        <taxon>Enterobacterales</taxon>
        <taxon>Enterobacteriaceae</taxon>
        <taxon>Salmonella</taxon>
    </lineage>
</organism>
<evidence type="ECO:0000259" key="5">
    <source>
        <dbReference type="PROSITE" id="PS50931"/>
    </source>
</evidence>
<feature type="domain" description="HTH lysR-type" evidence="5">
    <location>
        <begin position="21"/>
        <end position="78"/>
    </location>
</feature>
<reference evidence="6 7" key="1">
    <citation type="journal article" date="2011" name="BMC Genomics">
        <title>Genome sequencing reveals diversification of virulence factor content and possible host adaptation in distinct subpopulations of Salmonella enterica.</title>
        <authorList>
            <person name="den Bakker H.C."/>
            <person name="Moreno Switt A.I."/>
            <person name="Govoni G."/>
            <person name="Cummings C.A."/>
            <person name="Ranieri M.L."/>
            <person name="Degoricija L."/>
            <person name="Hoelzer K."/>
            <person name="Rodriguez-Rivera L.D."/>
            <person name="Brown S."/>
            <person name="Bolchacova E."/>
            <person name="Furtado M.R."/>
            <person name="Wiedmann M."/>
        </authorList>
    </citation>
    <scope>NUCLEOTIDE SEQUENCE [LARGE SCALE GENOMIC DNA]</scope>
    <source>
        <strain evidence="6 7">R6-377</strain>
    </source>
</reference>
<dbReference type="Gene3D" id="1.10.10.10">
    <property type="entry name" value="Winged helix-like DNA-binding domain superfamily/Winged helix DNA-binding domain"/>
    <property type="match status" value="1"/>
</dbReference>
<comment type="caution">
    <text evidence="6">The sequence shown here is derived from an EMBL/GenBank/DDBJ whole genome shotgun (WGS) entry which is preliminary data.</text>
</comment>
<evidence type="ECO:0000256" key="4">
    <source>
        <dbReference type="ARBA" id="ARBA00023163"/>
    </source>
</evidence>
<dbReference type="GO" id="GO:0003677">
    <property type="term" value="F:DNA binding"/>
    <property type="evidence" value="ECO:0007669"/>
    <property type="project" value="UniProtKB-KW"/>
</dbReference>
<evidence type="ECO:0000256" key="3">
    <source>
        <dbReference type="ARBA" id="ARBA00023125"/>
    </source>
</evidence>
<dbReference type="SUPFAM" id="SSF53850">
    <property type="entry name" value="Periplasmic binding protein-like II"/>
    <property type="match status" value="1"/>
</dbReference>
<dbReference type="Pfam" id="PF00126">
    <property type="entry name" value="HTH_1"/>
    <property type="match status" value="1"/>
</dbReference>
<dbReference type="Proteomes" id="UP000004642">
    <property type="component" value="Unassembled WGS sequence"/>
</dbReference>
<dbReference type="InterPro" id="IPR000847">
    <property type="entry name" value="LysR_HTH_N"/>
</dbReference>
<protein>
    <submittedName>
        <fullName evidence="6">HTH transcriptional regulator LysR</fullName>
    </submittedName>
</protein>
<dbReference type="PROSITE" id="PS50931">
    <property type="entry name" value="HTH_LYSR"/>
    <property type="match status" value="1"/>
</dbReference>
<sequence>MLFLVSGGRQRMGSKGANKSFDYNLIKILDAVILSGNAAMAAKKLGITPAAVSLALKRLQSYYPEELFSRGKGGLIPTAKAVDIHQNFSQVMKLVDDTFLCNSKKDEAFQITLLGSDIVESYYLSQLYNSDIFDRILINHFTVRNMSREHISELLFTAQGDLLISAEPLLESGIENQIIDSFKSFVCICSSKHMLSTLSQLSLHHFYSSRHALYQPGMGASVIYHDSELFKDELYYTGRRIVGYRSDSLNGLMSMIERTSLIALMPLKLALFYKNHRKYDIKFIQPPPELALKSVQVYASWNKNSRNISTINEMVSMLQTLSSFRR</sequence>
<evidence type="ECO:0000313" key="7">
    <source>
        <dbReference type="Proteomes" id="UP000004642"/>
    </source>
</evidence>
<dbReference type="InterPro" id="IPR036388">
    <property type="entry name" value="WH-like_DNA-bd_sf"/>
</dbReference>
<accession>G5LIG3</accession>
<dbReference type="EMBL" id="AFCJ01000011">
    <property type="protein sequence ID" value="EHC46831.1"/>
    <property type="molecule type" value="Genomic_DNA"/>
</dbReference>
<dbReference type="Gene3D" id="3.40.190.10">
    <property type="entry name" value="Periplasmic binding protein-like II"/>
    <property type="match status" value="2"/>
</dbReference>
<proteinExistence type="inferred from homology"/>
<dbReference type="PANTHER" id="PTHR30118:SF6">
    <property type="entry name" value="HTH-TYPE TRANSCRIPTIONAL REGULATOR LEUO"/>
    <property type="match status" value="1"/>
</dbReference>
<dbReference type="PANTHER" id="PTHR30118">
    <property type="entry name" value="HTH-TYPE TRANSCRIPTIONAL REGULATOR LEUO-RELATED"/>
    <property type="match status" value="1"/>
</dbReference>
<keyword evidence="2" id="KW-0805">Transcription regulation</keyword>
<evidence type="ECO:0000256" key="2">
    <source>
        <dbReference type="ARBA" id="ARBA00023015"/>
    </source>
</evidence>
<dbReference type="InterPro" id="IPR036390">
    <property type="entry name" value="WH_DNA-bd_sf"/>
</dbReference>
<evidence type="ECO:0000256" key="1">
    <source>
        <dbReference type="ARBA" id="ARBA00009437"/>
    </source>
</evidence>
<dbReference type="SUPFAM" id="SSF46785">
    <property type="entry name" value="Winged helix' DNA-binding domain"/>
    <property type="match status" value="1"/>
</dbReference>
<evidence type="ECO:0000313" key="6">
    <source>
        <dbReference type="EMBL" id="EHC46831.1"/>
    </source>
</evidence>
<dbReference type="InterPro" id="IPR050389">
    <property type="entry name" value="LysR-type_TF"/>
</dbReference>
<name>G5LIG3_SALET</name>
<keyword evidence="4" id="KW-0804">Transcription</keyword>